<dbReference type="Proteomes" id="UP001139451">
    <property type="component" value="Unassembled WGS sequence"/>
</dbReference>
<keyword evidence="1" id="KW-0328">Glycosyltransferase</keyword>
<evidence type="ECO:0000313" key="4">
    <source>
        <dbReference type="Proteomes" id="UP001139451"/>
    </source>
</evidence>
<dbReference type="PANTHER" id="PTHR34136">
    <property type="match status" value="1"/>
</dbReference>
<evidence type="ECO:0000256" key="2">
    <source>
        <dbReference type="ARBA" id="ARBA00022679"/>
    </source>
</evidence>
<dbReference type="NCBIfam" id="TIGR00696">
    <property type="entry name" value="wecG_tagA_cpsF"/>
    <property type="match status" value="1"/>
</dbReference>
<evidence type="ECO:0000313" key="3">
    <source>
        <dbReference type="EMBL" id="MCP3730834.1"/>
    </source>
</evidence>
<evidence type="ECO:0000256" key="1">
    <source>
        <dbReference type="ARBA" id="ARBA00022676"/>
    </source>
</evidence>
<proteinExistence type="predicted"/>
<gene>
    <name evidence="3" type="ORF">M9978_10370</name>
</gene>
<dbReference type="RefSeq" id="WP_254292966.1">
    <property type="nucleotide sequence ID" value="NZ_JAMLDX010000006.1"/>
</dbReference>
<protein>
    <submittedName>
        <fullName evidence="3">WecB/TagA/CpsF family glycosyltransferase</fullName>
    </submittedName>
</protein>
<dbReference type="CDD" id="cd06533">
    <property type="entry name" value="Glyco_transf_WecG_TagA"/>
    <property type="match status" value="1"/>
</dbReference>
<organism evidence="3 4">
    <name type="scientific">Sphingomonas tagetis</name>
    <dbReference type="NCBI Taxonomy" id="2949092"/>
    <lineage>
        <taxon>Bacteria</taxon>
        <taxon>Pseudomonadati</taxon>
        <taxon>Pseudomonadota</taxon>
        <taxon>Alphaproteobacteria</taxon>
        <taxon>Sphingomonadales</taxon>
        <taxon>Sphingomonadaceae</taxon>
        <taxon>Sphingomonas</taxon>
    </lineage>
</organism>
<keyword evidence="2" id="KW-0808">Transferase</keyword>
<accession>A0A9X2HNB6</accession>
<dbReference type="GO" id="GO:0016758">
    <property type="term" value="F:hexosyltransferase activity"/>
    <property type="evidence" value="ECO:0007669"/>
    <property type="project" value="TreeGrafter"/>
</dbReference>
<dbReference type="PANTHER" id="PTHR34136:SF1">
    <property type="entry name" value="UDP-N-ACETYL-D-MANNOSAMINURONIC ACID TRANSFERASE"/>
    <property type="match status" value="1"/>
</dbReference>
<dbReference type="InterPro" id="IPR004629">
    <property type="entry name" value="WecG_TagA_CpsF"/>
</dbReference>
<dbReference type="Pfam" id="PF03808">
    <property type="entry name" value="Glyco_tran_WecG"/>
    <property type="match status" value="1"/>
</dbReference>
<dbReference type="AlphaFoldDB" id="A0A9X2HNB6"/>
<keyword evidence="4" id="KW-1185">Reference proteome</keyword>
<name>A0A9X2HNB6_9SPHN</name>
<sequence length="261" mass="28925">MTDGEDTIEFLGLNFDALRQPELLARLCARPPGAPFAYLVTPNVDHMVRLHDERAVHHNALWRAYEAAAWRCCDSRILAALAKLRKQFLPVVAGSDLTQALFDQLPPGTNIAVIGGSIEMPKQLRKRYPGVEICQHRPPMGLLHDRAAMDEAADFAAACMASFTLIAVGSPQQELLAHRIASRTGATGIGLCIGASLDFLTGEQVRAPVLFQKAGLEWLFRLGSNPRRFWRRYLIDGPKIFQLWWRDRARDGATGPTNTDG</sequence>
<comment type="caution">
    <text evidence="3">The sequence shown here is derived from an EMBL/GenBank/DDBJ whole genome shotgun (WGS) entry which is preliminary data.</text>
</comment>
<reference evidence="3" key="1">
    <citation type="submission" date="2022-05" db="EMBL/GenBank/DDBJ databases">
        <title>Sphingomonas sp. strain MG17 Genome sequencing and assembly.</title>
        <authorList>
            <person name="Kim I."/>
        </authorList>
    </citation>
    <scope>NUCLEOTIDE SEQUENCE</scope>
    <source>
        <strain evidence="3">MG17</strain>
    </source>
</reference>
<dbReference type="EMBL" id="JAMLDX010000006">
    <property type="protein sequence ID" value="MCP3730834.1"/>
    <property type="molecule type" value="Genomic_DNA"/>
</dbReference>